<feature type="signal peptide" evidence="1">
    <location>
        <begin position="1"/>
        <end position="18"/>
    </location>
</feature>
<feature type="chain" id="PRO_5006601232" description="CBM11 domain-containing protein" evidence="1">
    <location>
        <begin position="19"/>
        <end position="187"/>
    </location>
</feature>
<evidence type="ECO:0008006" key="4">
    <source>
        <dbReference type="Google" id="ProtNLM"/>
    </source>
</evidence>
<accession>A0A0S2K7F2</accession>
<dbReference type="PATRIC" id="fig|161398.10.peg.3723"/>
<dbReference type="STRING" id="161398.PP2015_3646"/>
<dbReference type="Proteomes" id="UP000061457">
    <property type="component" value="Chromosome II"/>
</dbReference>
<dbReference type="KEGG" id="pphe:PP2015_3646"/>
<dbReference type="RefSeq" id="WP_058032002.1">
    <property type="nucleotide sequence ID" value="NZ_CP013188.1"/>
</dbReference>
<evidence type="ECO:0000313" key="2">
    <source>
        <dbReference type="EMBL" id="ALO44120.1"/>
    </source>
</evidence>
<evidence type="ECO:0000256" key="1">
    <source>
        <dbReference type="SAM" id="SignalP"/>
    </source>
</evidence>
<dbReference type="OrthoDB" id="9772100at2"/>
<proteinExistence type="predicted"/>
<dbReference type="AlphaFoldDB" id="A0A0S2K7F2"/>
<organism evidence="2 3">
    <name type="scientific">Pseudoalteromonas phenolica</name>
    <dbReference type="NCBI Taxonomy" id="161398"/>
    <lineage>
        <taxon>Bacteria</taxon>
        <taxon>Pseudomonadati</taxon>
        <taxon>Pseudomonadota</taxon>
        <taxon>Gammaproteobacteria</taxon>
        <taxon>Alteromonadales</taxon>
        <taxon>Pseudoalteromonadaceae</taxon>
        <taxon>Pseudoalteromonas</taxon>
    </lineage>
</organism>
<evidence type="ECO:0000313" key="3">
    <source>
        <dbReference type="Proteomes" id="UP000061457"/>
    </source>
</evidence>
<gene>
    <name evidence="2" type="ORF">PP2015_3646</name>
</gene>
<dbReference type="PROSITE" id="PS51257">
    <property type="entry name" value="PROKAR_LIPOPROTEIN"/>
    <property type="match status" value="1"/>
</dbReference>
<reference evidence="2 3" key="1">
    <citation type="submission" date="2015-11" db="EMBL/GenBank/DDBJ databases">
        <authorList>
            <person name="Zhang Y."/>
            <person name="Guo Z."/>
        </authorList>
    </citation>
    <scope>NUCLEOTIDE SEQUENCE [LARGE SCALE GENOMIC DNA]</scope>
    <source>
        <strain evidence="2 3">KCTC 12086</strain>
    </source>
</reference>
<name>A0A0S2K7F2_9GAMM</name>
<sequence length="187" mass="20781">MNKLLFGLSAMLSVSLLGCQSTDTATLDETHWRYATDPHGSQAILNGSLVTTEQVEIAFKRVPRVDKLNNSWVELIYDLPNKQLPEQASITLTYQSDKDMIIKLSQKDYGGDGDKTYAHYQTALPAANVWTTQTVTLNDFQRPSWTPASSTDKGIITEHVSALYFVPKLTDAQGGEAFIKIKNVNIK</sequence>
<protein>
    <recommendedName>
        <fullName evidence="4">CBM11 domain-containing protein</fullName>
    </recommendedName>
</protein>
<keyword evidence="1" id="KW-0732">Signal</keyword>
<dbReference type="EMBL" id="CP013188">
    <property type="protein sequence ID" value="ALO44120.1"/>
    <property type="molecule type" value="Genomic_DNA"/>
</dbReference>
<keyword evidence="3" id="KW-1185">Reference proteome</keyword>